<dbReference type="Pfam" id="PF03450">
    <property type="entry name" value="CO_deh_flav_C"/>
    <property type="match status" value="1"/>
</dbReference>
<reference evidence="5 6" key="1">
    <citation type="submission" date="2019-05" db="EMBL/GenBank/DDBJ databases">
        <title>Draft genome sequence of Nonomuraea zeae DSM 100528.</title>
        <authorList>
            <person name="Saricaoglu S."/>
            <person name="Isik K."/>
        </authorList>
    </citation>
    <scope>NUCLEOTIDE SEQUENCE [LARGE SCALE GENOMIC DNA]</scope>
    <source>
        <strain evidence="5 6">DSM 100528</strain>
    </source>
</reference>
<dbReference type="Gene3D" id="3.30.390.50">
    <property type="entry name" value="CO dehydrogenase flavoprotein, C-terminal domain"/>
    <property type="match status" value="1"/>
</dbReference>
<dbReference type="InterPro" id="IPR016169">
    <property type="entry name" value="FAD-bd_PCMH_sub2"/>
</dbReference>
<comment type="caution">
    <text evidence="5">The sequence shown here is derived from an EMBL/GenBank/DDBJ whole genome shotgun (WGS) entry which is preliminary data.</text>
</comment>
<sequence>MLISVQMPESAEAAHAGLQTGATALGGGTHLMTRLNDLAGGDLRLVSLRRAGLCGIDVNGAAVALGAATTLADIEDDARLDYLSRCVRSIASPPVRSLATVAGNLFVPQPYGDLAAALLALDAELDVLGTDGARREPLERVVTDGLPAGELVTCVRFTAPAKDTFRFYKASRRRLNSGSIVTVAARITIEDGLVGDIRLVLGGLARRLVRAAGAERVLLGAPLNAEVVARAAEADVIEPFDDAYASAWYRARVYPVHLRRALLGA</sequence>
<dbReference type="RefSeq" id="WP_138687490.1">
    <property type="nucleotide sequence ID" value="NZ_JBHSAZ010000052.1"/>
</dbReference>
<keyword evidence="1" id="KW-0285">Flavoprotein</keyword>
<keyword evidence="6" id="KW-1185">Reference proteome</keyword>
<proteinExistence type="predicted"/>
<evidence type="ECO:0000256" key="3">
    <source>
        <dbReference type="ARBA" id="ARBA00023002"/>
    </source>
</evidence>
<evidence type="ECO:0000313" key="6">
    <source>
        <dbReference type="Proteomes" id="UP000306628"/>
    </source>
</evidence>
<evidence type="ECO:0000259" key="4">
    <source>
        <dbReference type="PROSITE" id="PS51387"/>
    </source>
</evidence>
<protein>
    <submittedName>
        <fullName evidence="5">Xanthine dehydrogenase family protein subunit M</fullName>
    </submittedName>
</protein>
<keyword evidence="3" id="KW-0560">Oxidoreductase</keyword>
<dbReference type="Proteomes" id="UP000306628">
    <property type="component" value="Unassembled WGS sequence"/>
</dbReference>
<name>A0A5S4H510_9ACTN</name>
<evidence type="ECO:0000256" key="1">
    <source>
        <dbReference type="ARBA" id="ARBA00022630"/>
    </source>
</evidence>
<dbReference type="SMART" id="SM01092">
    <property type="entry name" value="CO_deh_flav_C"/>
    <property type="match status" value="1"/>
</dbReference>
<dbReference type="Gene3D" id="3.30.465.10">
    <property type="match status" value="1"/>
</dbReference>
<dbReference type="SUPFAM" id="SSF56176">
    <property type="entry name" value="FAD-binding/transporter-associated domain-like"/>
    <property type="match status" value="1"/>
</dbReference>
<dbReference type="PANTHER" id="PTHR42659:SF2">
    <property type="entry name" value="XANTHINE DEHYDROGENASE SUBUNIT C-RELATED"/>
    <property type="match status" value="1"/>
</dbReference>
<dbReference type="PROSITE" id="PS51387">
    <property type="entry name" value="FAD_PCMH"/>
    <property type="match status" value="1"/>
</dbReference>
<dbReference type="GO" id="GO:0016491">
    <property type="term" value="F:oxidoreductase activity"/>
    <property type="evidence" value="ECO:0007669"/>
    <property type="project" value="UniProtKB-KW"/>
</dbReference>
<dbReference type="PANTHER" id="PTHR42659">
    <property type="entry name" value="XANTHINE DEHYDROGENASE SUBUNIT C-RELATED"/>
    <property type="match status" value="1"/>
</dbReference>
<dbReference type="Pfam" id="PF00941">
    <property type="entry name" value="FAD_binding_5"/>
    <property type="match status" value="1"/>
</dbReference>
<dbReference type="SUPFAM" id="SSF55447">
    <property type="entry name" value="CO dehydrogenase flavoprotein C-terminal domain-like"/>
    <property type="match status" value="1"/>
</dbReference>
<gene>
    <name evidence="5" type="ORF">ETD85_00190</name>
</gene>
<dbReference type="EMBL" id="VCKX01000001">
    <property type="protein sequence ID" value="TMR39834.1"/>
    <property type="molecule type" value="Genomic_DNA"/>
</dbReference>
<dbReference type="InterPro" id="IPR005107">
    <property type="entry name" value="CO_DH_flav_C"/>
</dbReference>
<feature type="domain" description="FAD-binding PCMH-type" evidence="4">
    <location>
        <begin position="1"/>
        <end position="162"/>
    </location>
</feature>
<dbReference type="OrthoDB" id="9814706at2"/>
<dbReference type="AlphaFoldDB" id="A0A5S4H510"/>
<evidence type="ECO:0000256" key="2">
    <source>
        <dbReference type="ARBA" id="ARBA00022827"/>
    </source>
</evidence>
<keyword evidence="2" id="KW-0274">FAD</keyword>
<evidence type="ECO:0000313" key="5">
    <source>
        <dbReference type="EMBL" id="TMR39834.1"/>
    </source>
</evidence>
<accession>A0A5S4H510</accession>
<dbReference type="InterPro" id="IPR016166">
    <property type="entry name" value="FAD-bd_PCMH"/>
</dbReference>
<organism evidence="5 6">
    <name type="scientific">Nonomuraea zeae</name>
    <dbReference type="NCBI Taxonomy" id="1642303"/>
    <lineage>
        <taxon>Bacteria</taxon>
        <taxon>Bacillati</taxon>
        <taxon>Actinomycetota</taxon>
        <taxon>Actinomycetes</taxon>
        <taxon>Streptosporangiales</taxon>
        <taxon>Streptosporangiaceae</taxon>
        <taxon>Nonomuraea</taxon>
    </lineage>
</organism>
<dbReference type="GO" id="GO:0071949">
    <property type="term" value="F:FAD binding"/>
    <property type="evidence" value="ECO:0007669"/>
    <property type="project" value="InterPro"/>
</dbReference>
<dbReference type="InterPro" id="IPR036318">
    <property type="entry name" value="FAD-bd_PCMH-like_sf"/>
</dbReference>
<dbReference type="InterPro" id="IPR036683">
    <property type="entry name" value="CO_DH_flav_C_dom_sf"/>
</dbReference>
<dbReference type="InterPro" id="IPR002346">
    <property type="entry name" value="Mopterin_DH_FAD-bd"/>
</dbReference>
<dbReference type="InterPro" id="IPR051312">
    <property type="entry name" value="Diverse_Substr_Oxidored"/>
</dbReference>